<protein>
    <submittedName>
        <fullName evidence="2">Uncharacterized protein</fullName>
    </submittedName>
</protein>
<evidence type="ECO:0000256" key="1">
    <source>
        <dbReference type="SAM" id="Phobius"/>
    </source>
</evidence>
<accession>A0A6A6T4Y0</accession>
<sequence>MASYVLADREPPVVVTNGATIHHRASRLPKKSRFILLVTLTSIIRATLWEFTGNLLGREFGSITQSRNDPLYVVVALWAFRAGLLYSTWVARYDYIDVGALTVLANLPYAYLAFTYYAISNKTVAAHIAIEVIAIAAPTYLLRGPAPYHRDRAPVRNRFLLESSQVQGWTIVLAIAAYVVSVFVAQKTSVLNTFLLSHFDDIPTLQNAHDETFLSLSTKLFVAGWAAHAFLFNPSIGAQRAFGEVTPIEEFDPATATLPATLKNNFWYFSKRTRTLLQQTVFAVAFTMADSVLRIRNIKDTDLVGAVGYTGFWASITVVVAAWYAWVGDTEL</sequence>
<keyword evidence="1" id="KW-1133">Transmembrane helix</keyword>
<feature type="transmembrane region" description="Helical" evidence="1">
    <location>
        <begin position="307"/>
        <end position="326"/>
    </location>
</feature>
<dbReference type="EMBL" id="MU004353">
    <property type="protein sequence ID" value="KAF2655109.1"/>
    <property type="molecule type" value="Genomic_DNA"/>
</dbReference>
<evidence type="ECO:0000313" key="2">
    <source>
        <dbReference type="EMBL" id="KAF2655109.1"/>
    </source>
</evidence>
<gene>
    <name evidence="2" type="ORF">K491DRAFT_436597</name>
</gene>
<keyword evidence="1" id="KW-0812">Transmembrane</keyword>
<feature type="transmembrane region" description="Helical" evidence="1">
    <location>
        <begin position="124"/>
        <end position="142"/>
    </location>
</feature>
<dbReference type="AlphaFoldDB" id="A0A6A6T4Y0"/>
<organism evidence="2 3">
    <name type="scientific">Lophiostoma macrostomum CBS 122681</name>
    <dbReference type="NCBI Taxonomy" id="1314788"/>
    <lineage>
        <taxon>Eukaryota</taxon>
        <taxon>Fungi</taxon>
        <taxon>Dikarya</taxon>
        <taxon>Ascomycota</taxon>
        <taxon>Pezizomycotina</taxon>
        <taxon>Dothideomycetes</taxon>
        <taxon>Pleosporomycetidae</taxon>
        <taxon>Pleosporales</taxon>
        <taxon>Lophiostomataceae</taxon>
        <taxon>Lophiostoma</taxon>
    </lineage>
</organism>
<evidence type="ECO:0000313" key="3">
    <source>
        <dbReference type="Proteomes" id="UP000799324"/>
    </source>
</evidence>
<dbReference type="Proteomes" id="UP000799324">
    <property type="component" value="Unassembled WGS sequence"/>
</dbReference>
<feature type="transmembrane region" description="Helical" evidence="1">
    <location>
        <begin position="166"/>
        <end position="185"/>
    </location>
</feature>
<dbReference type="OrthoDB" id="5394254at2759"/>
<proteinExistence type="predicted"/>
<keyword evidence="3" id="KW-1185">Reference proteome</keyword>
<keyword evidence="1" id="KW-0472">Membrane</keyword>
<feature type="transmembrane region" description="Helical" evidence="1">
    <location>
        <begin position="98"/>
        <end position="118"/>
    </location>
</feature>
<feature type="transmembrane region" description="Helical" evidence="1">
    <location>
        <begin position="71"/>
        <end position="91"/>
    </location>
</feature>
<name>A0A6A6T4Y0_9PLEO</name>
<reference evidence="2" key="1">
    <citation type="journal article" date="2020" name="Stud. Mycol.">
        <title>101 Dothideomycetes genomes: a test case for predicting lifestyles and emergence of pathogens.</title>
        <authorList>
            <person name="Haridas S."/>
            <person name="Albert R."/>
            <person name="Binder M."/>
            <person name="Bloem J."/>
            <person name="Labutti K."/>
            <person name="Salamov A."/>
            <person name="Andreopoulos B."/>
            <person name="Baker S."/>
            <person name="Barry K."/>
            <person name="Bills G."/>
            <person name="Bluhm B."/>
            <person name="Cannon C."/>
            <person name="Castanera R."/>
            <person name="Culley D."/>
            <person name="Daum C."/>
            <person name="Ezra D."/>
            <person name="Gonzalez J."/>
            <person name="Henrissat B."/>
            <person name="Kuo A."/>
            <person name="Liang C."/>
            <person name="Lipzen A."/>
            <person name="Lutzoni F."/>
            <person name="Magnuson J."/>
            <person name="Mondo S."/>
            <person name="Nolan M."/>
            <person name="Ohm R."/>
            <person name="Pangilinan J."/>
            <person name="Park H.-J."/>
            <person name="Ramirez L."/>
            <person name="Alfaro M."/>
            <person name="Sun H."/>
            <person name="Tritt A."/>
            <person name="Yoshinaga Y."/>
            <person name="Zwiers L.-H."/>
            <person name="Turgeon B."/>
            <person name="Goodwin S."/>
            <person name="Spatafora J."/>
            <person name="Crous P."/>
            <person name="Grigoriev I."/>
        </authorList>
    </citation>
    <scope>NUCLEOTIDE SEQUENCE</scope>
    <source>
        <strain evidence="2">CBS 122681</strain>
    </source>
</reference>